<dbReference type="InterPro" id="IPR010985">
    <property type="entry name" value="Ribbon_hlx_hlx"/>
</dbReference>
<gene>
    <name evidence="1" type="ORF">COV89_02350</name>
</gene>
<dbReference type="EMBL" id="PCVI01000036">
    <property type="protein sequence ID" value="PIQ70098.1"/>
    <property type="molecule type" value="Genomic_DNA"/>
</dbReference>
<comment type="caution">
    <text evidence="1">The sequence shown here is derived from an EMBL/GenBank/DDBJ whole genome shotgun (WGS) entry which is preliminary data.</text>
</comment>
<organism evidence="1 2">
    <name type="scientific">Candidatus Shapirobacteria bacterium CG11_big_fil_rev_8_21_14_0_20_40_12</name>
    <dbReference type="NCBI Taxonomy" id="1974889"/>
    <lineage>
        <taxon>Bacteria</taxon>
        <taxon>Candidatus Shapironibacteriota</taxon>
    </lineage>
</organism>
<proteinExistence type="predicted"/>
<dbReference type="Proteomes" id="UP000231371">
    <property type="component" value="Unassembled WGS sequence"/>
</dbReference>
<dbReference type="SUPFAM" id="SSF47598">
    <property type="entry name" value="Ribbon-helix-helix"/>
    <property type="match status" value="1"/>
</dbReference>
<accession>A0A2H0KFQ3</accession>
<dbReference type="AlphaFoldDB" id="A0A2H0KFQ3"/>
<evidence type="ECO:0000313" key="1">
    <source>
        <dbReference type="EMBL" id="PIQ70098.1"/>
    </source>
</evidence>
<dbReference type="GO" id="GO:0006355">
    <property type="term" value="P:regulation of DNA-templated transcription"/>
    <property type="evidence" value="ECO:0007669"/>
    <property type="project" value="InterPro"/>
</dbReference>
<name>A0A2H0KFQ3_9BACT</name>
<reference evidence="1 2" key="1">
    <citation type="submission" date="2017-09" db="EMBL/GenBank/DDBJ databases">
        <title>Depth-based differentiation of microbial function through sediment-hosted aquifers and enrichment of novel symbionts in the deep terrestrial subsurface.</title>
        <authorList>
            <person name="Probst A.J."/>
            <person name="Ladd B."/>
            <person name="Jarett J.K."/>
            <person name="Geller-Mcgrath D.E."/>
            <person name="Sieber C.M."/>
            <person name="Emerson J.B."/>
            <person name="Anantharaman K."/>
            <person name="Thomas B.C."/>
            <person name="Malmstrom R."/>
            <person name="Stieglmeier M."/>
            <person name="Klingl A."/>
            <person name="Woyke T."/>
            <person name="Ryan C.M."/>
            <person name="Banfield J.F."/>
        </authorList>
    </citation>
    <scope>NUCLEOTIDE SEQUENCE [LARGE SCALE GENOMIC DNA]</scope>
    <source>
        <strain evidence="1">CG11_big_fil_rev_8_21_14_0_20_40_12</strain>
    </source>
</reference>
<evidence type="ECO:0000313" key="2">
    <source>
        <dbReference type="Proteomes" id="UP000231371"/>
    </source>
</evidence>
<sequence length="84" mass="9750">MQRTQIYFPEELHKDLKIAAKMASISLSEYIRMILEEKTYSKPIKITSPKKKRGSPLVLAKNAVPLGKKDFAKNFDKYFEESLK</sequence>
<protein>
    <submittedName>
        <fullName evidence="1">Uncharacterized protein</fullName>
    </submittedName>
</protein>